<comment type="caution">
    <text evidence="1">The sequence shown here is derived from an EMBL/GenBank/DDBJ whole genome shotgun (WGS) entry which is preliminary data.</text>
</comment>
<dbReference type="OrthoDB" id="5730382at2"/>
<dbReference type="EMBL" id="NHRY01000269">
    <property type="protein sequence ID" value="PPQ26566.1"/>
    <property type="molecule type" value="Genomic_DNA"/>
</dbReference>
<dbReference type="GO" id="GO:0006635">
    <property type="term" value="P:fatty acid beta-oxidation"/>
    <property type="evidence" value="ECO:0007669"/>
    <property type="project" value="TreeGrafter"/>
</dbReference>
<dbReference type="AlphaFoldDB" id="A0A2S6MW22"/>
<dbReference type="NCBIfam" id="TIGR03189">
    <property type="entry name" value="dienoyl_CoA_hyt"/>
    <property type="match status" value="1"/>
</dbReference>
<sequence>MTAPAPPVRAWIEQEGALLRLHLARPKANVLDAAMIAALDAALTAELGRPGLRGVLIDAEGPHFSFGASVEEHLPDACAAMLRDFHALLLRLLAPPLPVLVAVRGQCLGGGLELAMTATRIFAAPGAMLGQPEIRLGVFAPAASCLLPELIGPAAAEDLLLSGRSLTAAEALSAGLVQAVADDPEAAAIAWFTMHLADKSAMALRCAMQAARGDRVERVRRRLGDLEALYLNDLMRGHDALEGLTAFLEKRPPRWEHR</sequence>
<gene>
    <name evidence="1" type="ORF">CCS01_29880</name>
</gene>
<dbReference type="PANTHER" id="PTHR11941:SF54">
    <property type="entry name" value="ENOYL-COA HYDRATASE, MITOCHONDRIAL"/>
    <property type="match status" value="1"/>
</dbReference>
<dbReference type="SUPFAM" id="SSF52096">
    <property type="entry name" value="ClpP/crotonase"/>
    <property type="match status" value="1"/>
</dbReference>
<organism evidence="1 2">
    <name type="scientific">Rhodopila globiformis</name>
    <name type="common">Rhodopseudomonas globiformis</name>
    <dbReference type="NCBI Taxonomy" id="1071"/>
    <lineage>
        <taxon>Bacteria</taxon>
        <taxon>Pseudomonadati</taxon>
        <taxon>Pseudomonadota</taxon>
        <taxon>Alphaproteobacteria</taxon>
        <taxon>Acetobacterales</taxon>
        <taxon>Acetobacteraceae</taxon>
        <taxon>Rhodopila</taxon>
    </lineage>
</organism>
<evidence type="ECO:0000313" key="2">
    <source>
        <dbReference type="Proteomes" id="UP000239724"/>
    </source>
</evidence>
<protein>
    <submittedName>
        <fullName evidence="1">Cyclohexa-1,5-dienecarbonyl-CoA hydratase</fullName>
    </submittedName>
</protein>
<evidence type="ECO:0000313" key="1">
    <source>
        <dbReference type="EMBL" id="PPQ26566.1"/>
    </source>
</evidence>
<dbReference type="InterPro" id="IPR001753">
    <property type="entry name" value="Enoyl-CoA_hydra/iso"/>
</dbReference>
<dbReference type="Proteomes" id="UP000239724">
    <property type="component" value="Unassembled WGS sequence"/>
</dbReference>
<dbReference type="Pfam" id="PF00378">
    <property type="entry name" value="ECH_1"/>
    <property type="match status" value="1"/>
</dbReference>
<reference evidence="1 2" key="1">
    <citation type="journal article" date="2018" name="Arch. Microbiol.">
        <title>New insights into the metabolic potential of the phototrophic purple bacterium Rhodopila globiformis DSM 161(T) from its draft genome sequence and evidence for a vanadium-dependent nitrogenase.</title>
        <authorList>
            <person name="Imhoff J.F."/>
            <person name="Rahn T."/>
            <person name="Kunzel S."/>
            <person name="Neulinger S.C."/>
        </authorList>
    </citation>
    <scope>NUCLEOTIDE SEQUENCE [LARGE SCALE GENOMIC DNA]</scope>
    <source>
        <strain evidence="1 2">DSM 161</strain>
    </source>
</reference>
<dbReference type="InterPro" id="IPR017602">
    <property type="entry name" value="Dienoyl_CoA_hydratase"/>
</dbReference>
<dbReference type="GO" id="GO:0016829">
    <property type="term" value="F:lyase activity"/>
    <property type="evidence" value="ECO:0007669"/>
    <property type="project" value="InterPro"/>
</dbReference>
<dbReference type="CDD" id="cd06558">
    <property type="entry name" value="crotonase-like"/>
    <property type="match status" value="1"/>
</dbReference>
<dbReference type="RefSeq" id="WP_104522606.1">
    <property type="nucleotide sequence ID" value="NZ_NHRY01000269.1"/>
</dbReference>
<dbReference type="Gene3D" id="3.90.226.10">
    <property type="entry name" value="2-enoyl-CoA Hydratase, Chain A, domain 1"/>
    <property type="match status" value="1"/>
</dbReference>
<keyword evidence="2" id="KW-1185">Reference proteome</keyword>
<dbReference type="PANTHER" id="PTHR11941">
    <property type="entry name" value="ENOYL-COA HYDRATASE-RELATED"/>
    <property type="match status" value="1"/>
</dbReference>
<proteinExistence type="predicted"/>
<name>A0A2S6MW22_RHOGL</name>
<dbReference type="InterPro" id="IPR029045">
    <property type="entry name" value="ClpP/crotonase-like_dom_sf"/>
</dbReference>
<accession>A0A2S6MW22</accession>